<reference evidence="2 3" key="1">
    <citation type="submission" date="2011-11" db="EMBL/GenBank/DDBJ databases">
        <title>The Genome Sequence of Dialister succinatiphilus YIT 11850.</title>
        <authorList>
            <consortium name="The Broad Institute Genome Sequencing Platform"/>
            <person name="Earl A."/>
            <person name="Ward D."/>
            <person name="Feldgarden M."/>
            <person name="Gevers D."/>
            <person name="Morotomi M."/>
            <person name="Young S.K."/>
            <person name="Zeng Q."/>
            <person name="Gargeya S."/>
            <person name="Fitzgerald M."/>
            <person name="Haas B."/>
            <person name="Abouelleil A."/>
            <person name="Alvarado L."/>
            <person name="Arachchi H.M."/>
            <person name="Berlin A."/>
            <person name="Brown A."/>
            <person name="Chapman S.B."/>
            <person name="Dunbar C."/>
            <person name="Gearin G."/>
            <person name="Goldberg J."/>
            <person name="Griggs A."/>
            <person name="Gujja S."/>
            <person name="Heiman D."/>
            <person name="Howarth C."/>
            <person name="Lui A."/>
            <person name="MacDonald P.J.P."/>
            <person name="Montmayeur A."/>
            <person name="Murphy C."/>
            <person name="Neiman D."/>
            <person name="Pearson M."/>
            <person name="Priest M."/>
            <person name="Roberts A."/>
            <person name="Saif S."/>
            <person name="Shea T."/>
            <person name="Sisk P."/>
            <person name="Stolte C."/>
            <person name="Sykes S."/>
            <person name="Wortman J."/>
            <person name="Nusbaum C."/>
            <person name="Birren B."/>
        </authorList>
    </citation>
    <scope>NUCLEOTIDE SEQUENCE [LARGE SCALE GENOMIC DNA]</scope>
    <source>
        <strain evidence="2 3">YIT 11850</strain>
    </source>
</reference>
<dbReference type="EMBL" id="ADLT01000004">
    <property type="protein sequence ID" value="EHO63929.1"/>
    <property type="molecule type" value="Genomic_DNA"/>
</dbReference>
<keyword evidence="1" id="KW-0472">Membrane</keyword>
<keyword evidence="1" id="KW-1133">Transmembrane helix</keyword>
<sequence length="62" mass="7087">MKSISQTTQQMESISKKTSAFFRRYHVGQILRAANACKLKGFSSILVFLVLVSIIFENRSLY</sequence>
<keyword evidence="3" id="KW-1185">Reference proteome</keyword>
<dbReference type="AlphaFoldDB" id="H1CXR5"/>
<dbReference type="HOGENOM" id="CLU_3110812_0_0_9"/>
<name>H1CXR5_9FIRM</name>
<dbReference type="RefSeq" id="WP_008858659.1">
    <property type="nucleotide sequence ID" value="NZ_JH591187.1"/>
</dbReference>
<gene>
    <name evidence="2" type="ORF">HMPREF9453_00153</name>
</gene>
<protein>
    <submittedName>
        <fullName evidence="2">Uncharacterized protein</fullName>
    </submittedName>
</protein>
<evidence type="ECO:0000313" key="2">
    <source>
        <dbReference type="EMBL" id="EHO63929.1"/>
    </source>
</evidence>
<organism evidence="2 3">
    <name type="scientific">Dialister succinatiphilus YIT 11850</name>
    <dbReference type="NCBI Taxonomy" id="742743"/>
    <lineage>
        <taxon>Bacteria</taxon>
        <taxon>Bacillati</taxon>
        <taxon>Bacillota</taxon>
        <taxon>Negativicutes</taxon>
        <taxon>Veillonellales</taxon>
        <taxon>Veillonellaceae</taxon>
        <taxon>Dialister</taxon>
    </lineage>
</organism>
<accession>H1CXR5</accession>
<comment type="caution">
    <text evidence="2">The sequence shown here is derived from an EMBL/GenBank/DDBJ whole genome shotgun (WGS) entry which is preliminary data.</text>
</comment>
<feature type="non-terminal residue" evidence="2">
    <location>
        <position position="62"/>
    </location>
</feature>
<evidence type="ECO:0000256" key="1">
    <source>
        <dbReference type="SAM" id="Phobius"/>
    </source>
</evidence>
<proteinExistence type="predicted"/>
<dbReference type="Proteomes" id="UP000003277">
    <property type="component" value="Unassembled WGS sequence"/>
</dbReference>
<feature type="transmembrane region" description="Helical" evidence="1">
    <location>
        <begin position="39"/>
        <end position="56"/>
    </location>
</feature>
<evidence type="ECO:0000313" key="3">
    <source>
        <dbReference type="Proteomes" id="UP000003277"/>
    </source>
</evidence>
<keyword evidence="1" id="KW-0812">Transmembrane</keyword>